<organism evidence="1 2">
    <name type="scientific">Athelia psychrophila</name>
    <dbReference type="NCBI Taxonomy" id="1759441"/>
    <lineage>
        <taxon>Eukaryota</taxon>
        <taxon>Fungi</taxon>
        <taxon>Dikarya</taxon>
        <taxon>Basidiomycota</taxon>
        <taxon>Agaricomycotina</taxon>
        <taxon>Agaricomycetes</taxon>
        <taxon>Agaricomycetidae</taxon>
        <taxon>Atheliales</taxon>
        <taxon>Atheliaceae</taxon>
        <taxon>Athelia</taxon>
    </lineage>
</organism>
<proteinExistence type="predicted"/>
<evidence type="ECO:0000313" key="1">
    <source>
        <dbReference type="EMBL" id="KZP02686.1"/>
    </source>
</evidence>
<dbReference type="Proteomes" id="UP000076532">
    <property type="component" value="Unassembled WGS sequence"/>
</dbReference>
<reference evidence="1 2" key="1">
    <citation type="journal article" date="2016" name="Mol. Biol. Evol.">
        <title>Comparative Genomics of Early-Diverging Mushroom-Forming Fungi Provides Insights into the Origins of Lignocellulose Decay Capabilities.</title>
        <authorList>
            <person name="Nagy L.G."/>
            <person name="Riley R."/>
            <person name="Tritt A."/>
            <person name="Adam C."/>
            <person name="Daum C."/>
            <person name="Floudas D."/>
            <person name="Sun H."/>
            <person name="Yadav J.S."/>
            <person name="Pangilinan J."/>
            <person name="Larsson K.H."/>
            <person name="Matsuura K."/>
            <person name="Barry K."/>
            <person name="Labutti K."/>
            <person name="Kuo R."/>
            <person name="Ohm R.A."/>
            <person name="Bhattacharya S.S."/>
            <person name="Shirouzu T."/>
            <person name="Yoshinaga Y."/>
            <person name="Martin F.M."/>
            <person name="Grigoriev I.V."/>
            <person name="Hibbett D.S."/>
        </authorList>
    </citation>
    <scope>NUCLEOTIDE SEQUENCE [LARGE SCALE GENOMIC DNA]</scope>
    <source>
        <strain evidence="1 2">CBS 109695</strain>
    </source>
</reference>
<name>A0A167T8Z2_9AGAM</name>
<gene>
    <name evidence="1" type="ORF">FIBSPDRAFT_969709</name>
</gene>
<sequence length="63" mass="7018">MSSEDLKSQEQDLEKKQVEVVDTCAEAPAESQSDPFLVTLDAGDDPQLAPVLKRWITVLSRCR</sequence>
<keyword evidence="2" id="KW-1185">Reference proteome</keyword>
<evidence type="ECO:0000313" key="2">
    <source>
        <dbReference type="Proteomes" id="UP000076532"/>
    </source>
</evidence>
<accession>A0A167T8Z2</accession>
<dbReference type="EMBL" id="KV418365">
    <property type="protein sequence ID" value="KZP02686.1"/>
    <property type="molecule type" value="Genomic_DNA"/>
</dbReference>
<protein>
    <submittedName>
        <fullName evidence="1">Uncharacterized protein</fullName>
    </submittedName>
</protein>
<dbReference type="AlphaFoldDB" id="A0A167T8Z2"/>